<protein>
    <recommendedName>
        <fullName evidence="3">Haemolysin activator HlyB C-terminal domain-containing protein</fullName>
    </recommendedName>
</protein>
<sequence>MTLSLKYIPPLILLLTLANPSFSQKLNLKFYTKDSTENLFLKKLKLPQKKYSSQKSIHKNIYKHLDKLKHFGFFSPKIDSIKKTDNTYVVHLSLGNKINNAILSYSNHNSKEQTIKIPIQKLDSLLQSISSKTSSKGFPFSEISLKDISIKEKTLFATINTKLSKQRKIDKTIIKGYKNFPKTYLKHLLKINRNTIFNKKKLQKISSHMKYIDFSKEVKKPEVLFSNDSTILFLYLKRNKLSNFNGIINFSSKENSNKIVFNGLLNLNLKNTFNIGEELSLLWRANGEAQQDFNISTKFPYIFNTPLKLNTDFNIYRQDSSYINTKFSTKLNYSLTPKNTFFLTYQSENSNKTSLLTTTEPTATFNNTFIGFGFTHKSGQKKPLSQHTFHLEGNFAYGFRKKTVDKEKQFKIHLETSLFLPLNLKSGIYIKNNTSYLHSKNYLQNEVYRIGGLNSIRGFKEQHFFSPKYSYFNLEYRHLTSASSFLYSISDIGFIQNIDLSTQKALTLGLGYLFKINSSNLNIGYTLSNESLSVFKLKNSAIFINFSNFF</sequence>
<proteinExistence type="predicted"/>
<evidence type="ECO:0000313" key="1">
    <source>
        <dbReference type="EMBL" id="SFZ83934.1"/>
    </source>
</evidence>
<keyword evidence="2" id="KW-1185">Reference proteome</keyword>
<organism evidence="1 2">
    <name type="scientific">Tenacibaculum maritimum NCIMB 2154</name>
    <dbReference type="NCBI Taxonomy" id="1349785"/>
    <lineage>
        <taxon>Bacteria</taxon>
        <taxon>Pseudomonadati</taxon>
        <taxon>Bacteroidota</taxon>
        <taxon>Flavobacteriia</taxon>
        <taxon>Flavobacteriales</taxon>
        <taxon>Flavobacteriaceae</taxon>
        <taxon>Tenacibaculum</taxon>
    </lineage>
</organism>
<dbReference type="STRING" id="1349785.GCA_000509405_02096"/>
<gene>
    <name evidence="1" type="ORF">MARIT_2375</name>
</gene>
<name>A0A2H1ECJ4_9FLAO</name>
<dbReference type="Proteomes" id="UP000231564">
    <property type="component" value="Chromosome MARIT"/>
</dbReference>
<dbReference type="KEGG" id="tmar:MARIT_2375"/>
<accession>A0A2H1ECJ4</accession>
<evidence type="ECO:0000313" key="2">
    <source>
        <dbReference type="Proteomes" id="UP000231564"/>
    </source>
</evidence>
<dbReference type="AlphaFoldDB" id="A0A2H1ECJ4"/>
<evidence type="ECO:0008006" key="3">
    <source>
        <dbReference type="Google" id="ProtNLM"/>
    </source>
</evidence>
<dbReference type="Gene3D" id="2.40.160.50">
    <property type="entry name" value="membrane protein fhac: a member of the omp85/tpsb transporter family"/>
    <property type="match status" value="1"/>
</dbReference>
<dbReference type="EMBL" id="LT634361">
    <property type="protein sequence ID" value="SFZ83934.1"/>
    <property type="molecule type" value="Genomic_DNA"/>
</dbReference>
<reference evidence="1 2" key="1">
    <citation type="submission" date="2016-11" db="EMBL/GenBank/DDBJ databases">
        <authorList>
            <person name="Jaros S."/>
            <person name="Januszkiewicz K."/>
            <person name="Wedrychowicz H."/>
        </authorList>
    </citation>
    <scope>NUCLEOTIDE SEQUENCE [LARGE SCALE GENOMIC DNA]</scope>
    <source>
        <strain evidence="1">NCIMB 2154T</strain>
    </source>
</reference>